<evidence type="ECO:0000313" key="2">
    <source>
        <dbReference type="Proteomes" id="UP000315540"/>
    </source>
</evidence>
<sequence length="186" mass="22100">MGTTKKINLFIIFGSLAILLISCKSTKTNNTFIPYELPFETEKVIYEEIQKLQGKYKHVAFTFDFNDDATIDVYMRTFKNSLSEYLKLSNRKVFINDQFYPLSFNLDQRFQMEMKKDIPIIEKHCWTNVRPRSETYETIPLPNIEEREKLFNHPDCSLGYRKRQLLIDYPPILKIDIKGHIIKSNE</sequence>
<organism evidence="1 2">
    <name type="scientific">Aquimarina algicola</name>
    <dbReference type="NCBI Taxonomy" id="2589995"/>
    <lineage>
        <taxon>Bacteria</taxon>
        <taxon>Pseudomonadati</taxon>
        <taxon>Bacteroidota</taxon>
        <taxon>Flavobacteriia</taxon>
        <taxon>Flavobacteriales</taxon>
        <taxon>Flavobacteriaceae</taxon>
        <taxon>Aquimarina</taxon>
    </lineage>
</organism>
<keyword evidence="2" id="KW-1185">Reference proteome</keyword>
<gene>
    <name evidence="1" type="ORF">FHK87_15715</name>
</gene>
<evidence type="ECO:0008006" key="3">
    <source>
        <dbReference type="Google" id="ProtNLM"/>
    </source>
</evidence>
<evidence type="ECO:0000313" key="1">
    <source>
        <dbReference type="EMBL" id="TPN84383.1"/>
    </source>
</evidence>
<name>A0A504JA04_9FLAO</name>
<proteinExistence type="predicted"/>
<dbReference type="RefSeq" id="WP_140594719.1">
    <property type="nucleotide sequence ID" value="NZ_VFWZ01000005.1"/>
</dbReference>
<accession>A0A504JA04</accession>
<protein>
    <recommendedName>
        <fullName evidence="3">Lipoprotein</fullName>
    </recommendedName>
</protein>
<dbReference type="PROSITE" id="PS51257">
    <property type="entry name" value="PROKAR_LIPOPROTEIN"/>
    <property type="match status" value="1"/>
</dbReference>
<dbReference type="AlphaFoldDB" id="A0A504JA04"/>
<dbReference type="OrthoDB" id="1368803at2"/>
<reference evidence="1 2" key="1">
    <citation type="submission" date="2019-06" db="EMBL/GenBank/DDBJ databases">
        <authorList>
            <person name="Meng X."/>
        </authorList>
    </citation>
    <scope>NUCLEOTIDE SEQUENCE [LARGE SCALE GENOMIC DNA]</scope>
    <source>
        <strain evidence="1 2">M625</strain>
    </source>
</reference>
<comment type="caution">
    <text evidence="1">The sequence shown here is derived from an EMBL/GenBank/DDBJ whole genome shotgun (WGS) entry which is preliminary data.</text>
</comment>
<dbReference type="Proteomes" id="UP000315540">
    <property type="component" value="Unassembled WGS sequence"/>
</dbReference>
<dbReference type="EMBL" id="VFWZ01000005">
    <property type="protein sequence ID" value="TPN84383.1"/>
    <property type="molecule type" value="Genomic_DNA"/>
</dbReference>